<dbReference type="WBParaSite" id="Csp11.Scaffold628.g7011.t1">
    <property type="protein sequence ID" value="Csp11.Scaffold628.g7011.t1"/>
    <property type="gene ID" value="Csp11.Scaffold628.g7011"/>
</dbReference>
<proteinExistence type="predicted"/>
<accession>A0A1I7TL69</accession>
<feature type="compositionally biased region" description="Polar residues" evidence="1">
    <location>
        <begin position="167"/>
        <end position="178"/>
    </location>
</feature>
<reference evidence="3" key="1">
    <citation type="submission" date="2016-11" db="UniProtKB">
        <authorList>
            <consortium name="WormBaseParasite"/>
        </authorList>
    </citation>
    <scope>IDENTIFICATION</scope>
</reference>
<sequence length="370" mass="40898">MSLRRSTRIAALKTPIPKVQPKTPAIAKPKSVQKKRNSQAADNTPKTTATPKAATSRASTSGTSTSRASSSRQSTSKASASKPSTSKASTTKAVTQKNKSQTSVNVSSSTQTETKDVQEPSSRAAELITSTPKAAPQEKKVQDLLNVSSEKKVQALLTQTDTKDVQEPSSSRNQTTTTVKRETVAECKKRREVPAETGFYEPEIQTTTTVKRENVADCKKRREVPAETGPDVLEVRAIERFENTILCNASSNHERNLDFYNCVQLWGALQQVAKQFTDDGVAGLRGLFLEIRSVLEKTALKKNHPQMLTADLPELFNYHLSRIISTSQPYYDYYGNEGVQVNTRLFLRRLETAIVEKRKHSQGMLSQPHS</sequence>
<feature type="region of interest" description="Disordered" evidence="1">
    <location>
        <begin position="158"/>
        <end position="181"/>
    </location>
</feature>
<dbReference type="Proteomes" id="UP000095282">
    <property type="component" value="Unplaced"/>
</dbReference>
<feature type="compositionally biased region" description="Low complexity" evidence="1">
    <location>
        <begin position="40"/>
        <end position="111"/>
    </location>
</feature>
<organism evidence="2 3">
    <name type="scientific">Caenorhabditis tropicalis</name>
    <dbReference type="NCBI Taxonomy" id="1561998"/>
    <lineage>
        <taxon>Eukaryota</taxon>
        <taxon>Metazoa</taxon>
        <taxon>Ecdysozoa</taxon>
        <taxon>Nematoda</taxon>
        <taxon>Chromadorea</taxon>
        <taxon>Rhabditida</taxon>
        <taxon>Rhabditina</taxon>
        <taxon>Rhabditomorpha</taxon>
        <taxon>Rhabditoidea</taxon>
        <taxon>Rhabditidae</taxon>
        <taxon>Peloderinae</taxon>
        <taxon>Caenorhabditis</taxon>
    </lineage>
</organism>
<name>A0A1I7TL69_9PELO</name>
<evidence type="ECO:0000256" key="1">
    <source>
        <dbReference type="SAM" id="MobiDB-lite"/>
    </source>
</evidence>
<evidence type="ECO:0000313" key="2">
    <source>
        <dbReference type="Proteomes" id="UP000095282"/>
    </source>
</evidence>
<keyword evidence="2" id="KW-1185">Reference proteome</keyword>
<evidence type="ECO:0000313" key="3">
    <source>
        <dbReference type="WBParaSite" id="Csp11.Scaffold628.g7011.t1"/>
    </source>
</evidence>
<dbReference type="AlphaFoldDB" id="A0A1I7TL69"/>
<protein>
    <submittedName>
        <fullName evidence="3">GAIN domain-containing protein</fullName>
    </submittedName>
</protein>
<feature type="region of interest" description="Disordered" evidence="1">
    <location>
        <begin position="1"/>
        <end position="140"/>
    </location>
</feature>